<organism evidence="1">
    <name type="scientific">marine sediment metagenome</name>
    <dbReference type="NCBI Taxonomy" id="412755"/>
    <lineage>
        <taxon>unclassified sequences</taxon>
        <taxon>metagenomes</taxon>
        <taxon>ecological metagenomes</taxon>
    </lineage>
</organism>
<accession>A0A0F9UPT8</accession>
<protein>
    <submittedName>
        <fullName evidence="1">Uncharacterized protein</fullName>
    </submittedName>
</protein>
<comment type="caution">
    <text evidence="1">The sequence shown here is derived from an EMBL/GenBank/DDBJ whole genome shotgun (WGS) entry which is preliminary data.</text>
</comment>
<evidence type="ECO:0000313" key="1">
    <source>
        <dbReference type="EMBL" id="KKN93659.1"/>
    </source>
</evidence>
<dbReference type="EMBL" id="LAZR01000084">
    <property type="protein sequence ID" value="KKN93659.1"/>
    <property type="molecule type" value="Genomic_DNA"/>
</dbReference>
<proteinExistence type="predicted"/>
<sequence length="64" mass="7544">MILMLDYPETLRGQLELACTTLEEKVEDKKIYNKLPTDEQMAMIKSIQELKHIITNETEKFLDD</sequence>
<reference evidence="1" key="1">
    <citation type="journal article" date="2015" name="Nature">
        <title>Complex archaea that bridge the gap between prokaryotes and eukaryotes.</title>
        <authorList>
            <person name="Spang A."/>
            <person name="Saw J.H."/>
            <person name="Jorgensen S.L."/>
            <person name="Zaremba-Niedzwiedzka K."/>
            <person name="Martijn J."/>
            <person name="Lind A.E."/>
            <person name="van Eijk R."/>
            <person name="Schleper C."/>
            <person name="Guy L."/>
            <person name="Ettema T.J."/>
        </authorList>
    </citation>
    <scope>NUCLEOTIDE SEQUENCE</scope>
</reference>
<dbReference type="AlphaFoldDB" id="A0A0F9UPT8"/>
<gene>
    <name evidence="1" type="ORF">LCGC14_0194910</name>
</gene>
<name>A0A0F9UPT8_9ZZZZ</name>